<evidence type="ECO:0000313" key="6">
    <source>
        <dbReference type="Proteomes" id="UP001652582"/>
    </source>
</evidence>
<evidence type="ECO:0000256" key="1">
    <source>
        <dbReference type="ARBA" id="ARBA00004613"/>
    </source>
</evidence>
<accession>A0A6J1MQW1</accession>
<keyword evidence="3" id="KW-0964">Secreted</keyword>
<dbReference type="PANTHER" id="PTHR11857">
    <property type="entry name" value="ODORANT BINDING PROTEIN-RELATED"/>
    <property type="match status" value="1"/>
</dbReference>
<protein>
    <submittedName>
        <fullName evidence="7">B1 protein-like</fullName>
    </submittedName>
</protein>
<dbReference type="SMART" id="SM00708">
    <property type="entry name" value="PhBP"/>
    <property type="match status" value="1"/>
</dbReference>
<dbReference type="CDD" id="cd23992">
    <property type="entry name" value="PBP_GOBP"/>
    <property type="match status" value="1"/>
</dbReference>
<dbReference type="Proteomes" id="UP001652582">
    <property type="component" value="Chromosome 22"/>
</dbReference>
<feature type="signal peptide" evidence="5">
    <location>
        <begin position="1"/>
        <end position="18"/>
    </location>
</feature>
<feature type="chain" id="PRO_5047080931" evidence="5">
    <location>
        <begin position="19"/>
        <end position="149"/>
    </location>
</feature>
<dbReference type="AlphaFoldDB" id="A0A6J1MQW1"/>
<dbReference type="InterPro" id="IPR006170">
    <property type="entry name" value="PBP/GOBP"/>
</dbReference>
<evidence type="ECO:0000256" key="5">
    <source>
        <dbReference type="SAM" id="SignalP"/>
    </source>
</evidence>
<proteinExistence type="inferred from homology"/>
<evidence type="ECO:0000256" key="4">
    <source>
        <dbReference type="ARBA" id="ARBA00022729"/>
    </source>
</evidence>
<reference evidence="7" key="1">
    <citation type="submission" date="2025-08" db="UniProtKB">
        <authorList>
            <consortium name="RefSeq"/>
        </authorList>
    </citation>
    <scope>IDENTIFICATION</scope>
</reference>
<keyword evidence="4 5" id="KW-0732">Signal</keyword>
<organism evidence="6 7">
    <name type="scientific">Bicyclus anynana</name>
    <name type="common">Squinting bush brown butterfly</name>
    <dbReference type="NCBI Taxonomy" id="110368"/>
    <lineage>
        <taxon>Eukaryota</taxon>
        <taxon>Metazoa</taxon>
        <taxon>Ecdysozoa</taxon>
        <taxon>Arthropoda</taxon>
        <taxon>Hexapoda</taxon>
        <taxon>Insecta</taxon>
        <taxon>Pterygota</taxon>
        <taxon>Neoptera</taxon>
        <taxon>Endopterygota</taxon>
        <taxon>Lepidoptera</taxon>
        <taxon>Glossata</taxon>
        <taxon>Ditrysia</taxon>
        <taxon>Papilionoidea</taxon>
        <taxon>Nymphalidae</taxon>
        <taxon>Satyrinae</taxon>
        <taxon>Satyrini</taxon>
        <taxon>Mycalesina</taxon>
        <taxon>Bicyclus</taxon>
    </lineage>
</organism>
<dbReference type="Pfam" id="PF01395">
    <property type="entry name" value="PBP_GOBP"/>
    <property type="match status" value="1"/>
</dbReference>
<dbReference type="GO" id="GO:0005615">
    <property type="term" value="C:extracellular space"/>
    <property type="evidence" value="ECO:0007669"/>
    <property type="project" value="TreeGrafter"/>
</dbReference>
<dbReference type="SUPFAM" id="SSF47565">
    <property type="entry name" value="Insect pheromone/odorant-binding proteins"/>
    <property type="match status" value="1"/>
</dbReference>
<keyword evidence="6" id="KW-1185">Reference proteome</keyword>
<comment type="similarity">
    <text evidence="2">Belongs to the PBP/GOBP family.</text>
</comment>
<comment type="subcellular location">
    <subcellularLocation>
        <location evidence="1">Secreted</location>
    </subcellularLocation>
</comment>
<dbReference type="OrthoDB" id="7460238at2759"/>
<dbReference type="GO" id="GO:0005549">
    <property type="term" value="F:odorant binding"/>
    <property type="evidence" value="ECO:0007669"/>
    <property type="project" value="InterPro"/>
</dbReference>
<name>A0A6J1MQW1_BICAN</name>
<evidence type="ECO:0000313" key="7">
    <source>
        <dbReference type="RefSeq" id="XP_023935298.2"/>
    </source>
</evidence>
<gene>
    <name evidence="7" type="primary">LOC112043872</name>
</gene>
<sequence length="149" mass="16359">MTVMLPVMLLALFAASQAAPECKNCVMLGKDEKAMFRAHSDACLAASGAPRDAVLRLLRGEPLDEPALRRHVYCVLRRCKLIGKDGKLQKAAVMGKLARADARNATKVLESCGQQGDKPEDLAWSLFRCGLDRKAMLLHHLPNDTDDDM</sequence>
<evidence type="ECO:0000256" key="3">
    <source>
        <dbReference type="ARBA" id="ARBA00022525"/>
    </source>
</evidence>
<dbReference type="GO" id="GO:0007608">
    <property type="term" value="P:sensory perception of smell"/>
    <property type="evidence" value="ECO:0007669"/>
    <property type="project" value="TreeGrafter"/>
</dbReference>
<dbReference type="InterPro" id="IPR036728">
    <property type="entry name" value="PBP_GOBP_sf"/>
</dbReference>
<dbReference type="GeneID" id="112043872"/>
<dbReference type="RefSeq" id="XP_023935298.2">
    <property type="nucleotide sequence ID" value="XM_024079530.2"/>
</dbReference>
<dbReference type="KEGG" id="bany:112043872"/>
<evidence type="ECO:0000256" key="2">
    <source>
        <dbReference type="ARBA" id="ARBA00008098"/>
    </source>
</evidence>
<dbReference type="Gene3D" id="1.10.238.20">
    <property type="entry name" value="Pheromone/general odorant binding protein domain"/>
    <property type="match status" value="1"/>
</dbReference>
<dbReference type="PANTHER" id="PTHR11857:SF43">
    <property type="entry name" value="GEO07291P1-RELATED"/>
    <property type="match status" value="1"/>
</dbReference>